<dbReference type="Gene3D" id="3.90.550.10">
    <property type="entry name" value="Spore Coat Polysaccharide Biosynthesis Protein SpsA, Chain A"/>
    <property type="match status" value="1"/>
</dbReference>
<organism evidence="3 4">
    <name type="scientific">Pseudomonas chlororaphis</name>
    <dbReference type="NCBI Taxonomy" id="587753"/>
    <lineage>
        <taxon>Bacteria</taxon>
        <taxon>Pseudomonadati</taxon>
        <taxon>Pseudomonadota</taxon>
        <taxon>Gammaproteobacteria</taxon>
        <taxon>Pseudomonadales</taxon>
        <taxon>Pseudomonadaceae</taxon>
        <taxon>Pseudomonas</taxon>
    </lineage>
</organism>
<dbReference type="Proteomes" id="UP000030564">
    <property type="component" value="Unassembled WGS sequence"/>
</dbReference>
<keyword evidence="1" id="KW-0997">Cell inner membrane</keyword>
<keyword evidence="3" id="KW-0808">Transferase</keyword>
<dbReference type="PANTHER" id="PTHR22916:SF3">
    <property type="entry name" value="UDP-GLCNAC:BETAGAL BETA-1,3-N-ACETYLGLUCOSAMINYLTRANSFERASE-LIKE PROTEIN 1"/>
    <property type="match status" value="1"/>
</dbReference>
<reference evidence="3 4" key="1">
    <citation type="submission" date="2014-10" db="EMBL/GenBank/DDBJ databases">
        <title>Draft genome sequence of Pseudomonas chlororaphis EA105.</title>
        <authorList>
            <person name="McCully L.M."/>
            <person name="Bitzer A.S."/>
            <person name="Spence C."/>
            <person name="Bais H."/>
            <person name="Silby M.W."/>
        </authorList>
    </citation>
    <scope>NUCLEOTIDE SEQUENCE [LARGE SCALE GENOMIC DNA]</scope>
    <source>
        <strain evidence="3 4">EA105</strain>
    </source>
</reference>
<evidence type="ECO:0000313" key="4">
    <source>
        <dbReference type="Proteomes" id="UP000030564"/>
    </source>
</evidence>
<sequence length="301" mass="34169">MLICTFNGAKFLREQLDSLITQSHKNWAIYASDDGSSDETLQILNDYQIKIGKNRFFIFQGPQMGFARNFLSLVRNPLISADYFAFSDQDDIWFEKKLERSIFQLAPFPIKTPSLYCSRTLLVNAKKEVIGRSPLFTNPTSFQNALVQSIAGANTMLINDAARKLIIQLAANTQVVAHDWLAYLIVSGCGGNVIYDPLPSLNYRQHESNLIGANTTVKNQLLRLRKMLSGRFSDWSAANLIALNSIKKNLTKENQKRLECFEQARKSNLIRRLRLMKKSGVYRQTTRGNISLLIAIILNKI</sequence>
<proteinExistence type="predicted"/>
<dbReference type="CDD" id="cd04196">
    <property type="entry name" value="GT_2_like_d"/>
    <property type="match status" value="1"/>
</dbReference>
<gene>
    <name evidence="3" type="ORF">NZ35_17165</name>
</gene>
<protein>
    <submittedName>
        <fullName evidence="3">Glycosyl transferase family 2</fullName>
    </submittedName>
</protein>
<dbReference type="SUPFAM" id="SSF53448">
    <property type="entry name" value="Nucleotide-diphospho-sugar transferases"/>
    <property type="match status" value="1"/>
</dbReference>
<evidence type="ECO:0000256" key="1">
    <source>
        <dbReference type="ARBA" id="ARBA00022519"/>
    </source>
</evidence>
<dbReference type="PANTHER" id="PTHR22916">
    <property type="entry name" value="GLYCOSYLTRANSFERASE"/>
    <property type="match status" value="1"/>
</dbReference>
<comment type="caution">
    <text evidence="3">The sequence shown here is derived from an EMBL/GenBank/DDBJ whole genome shotgun (WGS) entry which is preliminary data.</text>
</comment>
<dbReference type="GO" id="GO:0016758">
    <property type="term" value="F:hexosyltransferase activity"/>
    <property type="evidence" value="ECO:0007669"/>
    <property type="project" value="UniProtKB-ARBA"/>
</dbReference>
<keyword evidence="1" id="KW-0472">Membrane</keyword>
<evidence type="ECO:0000259" key="2">
    <source>
        <dbReference type="Pfam" id="PF00535"/>
    </source>
</evidence>
<dbReference type="InterPro" id="IPR001173">
    <property type="entry name" value="Glyco_trans_2-like"/>
</dbReference>
<dbReference type="EMBL" id="JSFK01000016">
    <property type="protein sequence ID" value="KHA72243.1"/>
    <property type="molecule type" value="Genomic_DNA"/>
</dbReference>
<dbReference type="InterPro" id="IPR029044">
    <property type="entry name" value="Nucleotide-diphossugar_trans"/>
</dbReference>
<accession>A0A0A6D8X6</accession>
<dbReference type="AlphaFoldDB" id="A0A0A6D8X6"/>
<dbReference type="Pfam" id="PF00535">
    <property type="entry name" value="Glycos_transf_2"/>
    <property type="match status" value="1"/>
</dbReference>
<name>A0A0A6D8X6_9PSED</name>
<keyword evidence="1" id="KW-1003">Cell membrane</keyword>
<feature type="domain" description="Glycosyltransferase 2-like" evidence="2">
    <location>
        <begin position="2"/>
        <end position="100"/>
    </location>
</feature>
<evidence type="ECO:0000313" key="3">
    <source>
        <dbReference type="EMBL" id="KHA72243.1"/>
    </source>
</evidence>
<dbReference type="PATRIC" id="fig|587753.9.peg.1546"/>